<dbReference type="OrthoDB" id="5975172at2759"/>
<reference evidence="2" key="1">
    <citation type="journal article" date="2017" name="bioRxiv">
        <title>Comparative analysis of the genomes of Stylophora pistillata and Acropora digitifera provides evidence for extensive differences between species of corals.</title>
        <authorList>
            <person name="Voolstra C.R."/>
            <person name="Li Y."/>
            <person name="Liew Y.J."/>
            <person name="Baumgarten S."/>
            <person name="Zoccola D."/>
            <person name="Flot J.-F."/>
            <person name="Tambutte S."/>
            <person name="Allemand D."/>
            <person name="Aranda M."/>
        </authorList>
    </citation>
    <scope>NUCLEOTIDE SEQUENCE [LARGE SCALE GENOMIC DNA]</scope>
</reference>
<dbReference type="EMBL" id="LSMT01000141">
    <property type="protein sequence ID" value="PFX25824.1"/>
    <property type="molecule type" value="Genomic_DNA"/>
</dbReference>
<keyword evidence="2" id="KW-1185">Reference proteome</keyword>
<evidence type="ECO:0000313" key="2">
    <source>
        <dbReference type="Proteomes" id="UP000225706"/>
    </source>
</evidence>
<evidence type="ECO:0000313" key="1">
    <source>
        <dbReference type="EMBL" id="PFX25824.1"/>
    </source>
</evidence>
<dbReference type="Proteomes" id="UP000225706">
    <property type="component" value="Unassembled WGS sequence"/>
</dbReference>
<dbReference type="AlphaFoldDB" id="A0A2B4S554"/>
<proteinExistence type="predicted"/>
<protein>
    <submittedName>
        <fullName evidence="1">Uncharacterized protein</fullName>
    </submittedName>
</protein>
<sequence length="286" mass="31763">MLWRAPVLQAAVRTKVLVKAALLTKVTAVCALLDSKVKTVLKTLTSVLLEKILVVPMLCVPIPRDLTSVHANLDTLEMDIAALNLQRAKKFTTVIYFGCGDGGWTSVMKINGNKSTFHYSSNFWKSKTAYDPDGGKTGFDLRETKLPTYWRTPFSKICLGMKINQQIRFIVVKQQADSLYSLIADGKYRNTTLGRDKWKTLIGSQASLQLSCNKEGFNAVGKKRRFSRARIGIIANQQDDCFTCNSRVGFGTGGHNDDSKTCGNEATRSPENGEKHIKIMGYILVQ</sequence>
<comment type="caution">
    <text evidence="1">The sequence shown here is derived from an EMBL/GenBank/DDBJ whole genome shotgun (WGS) entry which is preliminary data.</text>
</comment>
<gene>
    <name evidence="1" type="ORF">AWC38_SpisGene9510</name>
</gene>
<name>A0A2B4S554_STYPI</name>
<organism evidence="1 2">
    <name type="scientific">Stylophora pistillata</name>
    <name type="common">Smooth cauliflower coral</name>
    <dbReference type="NCBI Taxonomy" id="50429"/>
    <lineage>
        <taxon>Eukaryota</taxon>
        <taxon>Metazoa</taxon>
        <taxon>Cnidaria</taxon>
        <taxon>Anthozoa</taxon>
        <taxon>Hexacorallia</taxon>
        <taxon>Scleractinia</taxon>
        <taxon>Astrocoeniina</taxon>
        <taxon>Pocilloporidae</taxon>
        <taxon>Stylophora</taxon>
    </lineage>
</organism>
<accession>A0A2B4S554</accession>